<dbReference type="CDD" id="cd18785">
    <property type="entry name" value="SF2_C"/>
    <property type="match status" value="1"/>
</dbReference>
<dbReference type="SMART" id="SM00487">
    <property type="entry name" value="DEXDc"/>
    <property type="match status" value="1"/>
</dbReference>
<dbReference type="RefSeq" id="WP_153463789.1">
    <property type="nucleotide sequence ID" value="NZ_WBOF01000001.1"/>
</dbReference>
<keyword evidence="1" id="KW-0547">Nucleotide-binding</keyword>
<dbReference type="Pfam" id="PF00271">
    <property type="entry name" value="Helicase_C"/>
    <property type="match status" value="1"/>
</dbReference>
<feature type="domain" description="Helicase ATP-binding" evidence="5">
    <location>
        <begin position="273"/>
        <end position="447"/>
    </location>
</feature>
<dbReference type="CDD" id="cd09179">
    <property type="entry name" value="PLDc_N_DEXD_a"/>
    <property type="match status" value="1"/>
</dbReference>
<dbReference type="GO" id="GO:0005524">
    <property type="term" value="F:ATP binding"/>
    <property type="evidence" value="ECO:0007669"/>
    <property type="project" value="UniProtKB-KW"/>
</dbReference>
<accession>A0A6N7KWT7</accession>
<dbReference type="PROSITE" id="PS51192">
    <property type="entry name" value="HELICASE_ATP_BIND_1"/>
    <property type="match status" value="1"/>
</dbReference>
<dbReference type="InterPro" id="IPR006935">
    <property type="entry name" value="Helicase/UvrB_N"/>
</dbReference>
<dbReference type="InterPro" id="IPR050615">
    <property type="entry name" value="ATP-dep_DNA_Helicase"/>
</dbReference>
<name>A0A6N7KWT7_9ACTN</name>
<feature type="domain" description="Helicase C-terminal" evidence="6">
    <location>
        <begin position="540"/>
        <end position="704"/>
    </location>
</feature>
<evidence type="ECO:0000256" key="2">
    <source>
        <dbReference type="ARBA" id="ARBA00022801"/>
    </source>
</evidence>
<dbReference type="GO" id="GO:0003677">
    <property type="term" value="F:DNA binding"/>
    <property type="evidence" value="ECO:0007669"/>
    <property type="project" value="InterPro"/>
</dbReference>
<dbReference type="OrthoDB" id="9776021at2"/>
<keyword evidence="3 7" id="KW-0347">Helicase</keyword>
<dbReference type="Gene3D" id="3.40.50.300">
    <property type="entry name" value="P-loop containing nucleotide triphosphate hydrolases"/>
    <property type="match status" value="2"/>
</dbReference>
<protein>
    <submittedName>
        <fullName evidence="7">DEAD/DEAH box helicase</fullName>
    </submittedName>
</protein>
<dbReference type="PROSITE" id="PS51194">
    <property type="entry name" value="HELICASE_CTER"/>
    <property type="match status" value="1"/>
</dbReference>
<dbReference type="SUPFAM" id="SSF52540">
    <property type="entry name" value="P-loop containing nucleoside triphosphate hydrolases"/>
    <property type="match status" value="1"/>
</dbReference>
<keyword evidence="2" id="KW-0378">Hydrolase</keyword>
<dbReference type="PANTHER" id="PTHR11274">
    <property type="entry name" value="RAD25/XP-B DNA REPAIR HELICASE"/>
    <property type="match status" value="1"/>
</dbReference>
<keyword evidence="8" id="KW-1185">Reference proteome</keyword>
<dbReference type="Proteomes" id="UP000450000">
    <property type="component" value="Unassembled WGS sequence"/>
</dbReference>
<dbReference type="PANTHER" id="PTHR11274:SF0">
    <property type="entry name" value="GENERAL TRANSCRIPTION AND DNA REPAIR FACTOR IIH HELICASE SUBUNIT XPB"/>
    <property type="match status" value="1"/>
</dbReference>
<organism evidence="7 8">
    <name type="scientific">Streptomyces kaniharaensis</name>
    <dbReference type="NCBI Taxonomy" id="212423"/>
    <lineage>
        <taxon>Bacteria</taxon>
        <taxon>Bacillati</taxon>
        <taxon>Actinomycetota</taxon>
        <taxon>Actinomycetes</taxon>
        <taxon>Kitasatosporales</taxon>
        <taxon>Streptomycetaceae</taxon>
        <taxon>Streptomyces</taxon>
    </lineage>
</organism>
<evidence type="ECO:0000259" key="5">
    <source>
        <dbReference type="PROSITE" id="PS51192"/>
    </source>
</evidence>
<dbReference type="Gene3D" id="3.30.870.10">
    <property type="entry name" value="Endonuclease Chain A"/>
    <property type="match status" value="1"/>
</dbReference>
<dbReference type="InterPro" id="IPR027417">
    <property type="entry name" value="P-loop_NTPase"/>
</dbReference>
<evidence type="ECO:0000256" key="1">
    <source>
        <dbReference type="ARBA" id="ARBA00022741"/>
    </source>
</evidence>
<dbReference type="GO" id="GO:0004386">
    <property type="term" value="F:helicase activity"/>
    <property type="evidence" value="ECO:0007669"/>
    <property type="project" value="UniProtKB-KW"/>
</dbReference>
<dbReference type="AlphaFoldDB" id="A0A6N7KWT7"/>
<keyword evidence="4" id="KW-0067">ATP-binding</keyword>
<dbReference type="InterPro" id="IPR014001">
    <property type="entry name" value="Helicase_ATP-bd"/>
</dbReference>
<gene>
    <name evidence="7" type="ORF">F7Q99_21400</name>
</gene>
<evidence type="ECO:0000313" key="8">
    <source>
        <dbReference type="Proteomes" id="UP000450000"/>
    </source>
</evidence>
<dbReference type="InterPro" id="IPR001650">
    <property type="entry name" value="Helicase_C-like"/>
</dbReference>
<reference evidence="7 8" key="1">
    <citation type="submission" date="2019-09" db="EMBL/GenBank/DDBJ databases">
        <title>Genome Sequences of Streptomyces kaniharaensis ATCC 21070.</title>
        <authorList>
            <person name="Zhu W."/>
            <person name="De Crecy-Lagard V."/>
            <person name="Richards N.G."/>
        </authorList>
    </citation>
    <scope>NUCLEOTIDE SEQUENCE [LARGE SCALE GENOMIC DNA]</scope>
    <source>
        <strain evidence="7 8">SF-557</strain>
    </source>
</reference>
<sequence>MKKGQLPLRTAGLQSDYRSDRCDIVEDFYLPALAASMSYDRAVGYFTASVLSVLGQGLDEFAARGGRIRIVASPQLRHEDVEQIRGGYALRTVLEKAALRDLREACEDPRAASGLGKLGLMVADGLLDLKLAYVAAAGRIGMYHEKIGIFRDERDLVAFKGSANETLPGLVGNFESIEVFRSWHIEDGQRAQRIRRDFDDLWSDRTPLLRVIPFTAAMKLLTEEYAQRTGNQAHLEPLPIDGTTMVLPRPDTDGMLVIPEELDVRDYQKQAVQSWFDNGFRGILRMATGTGKTLTALSAAAQLSKGLRRKQAQAALLTVVVVPFQHLVDQWSTDIERFGMTPIRAYESTDSWYGKAASLLDALALGTSRGGVLVTTNATFSGDPFQSILRRHRGHFLLIADEVHNLGAKRLRERLPDSATYRLGLSATPERWFDDRGTEALQDYFGKVVFEMGIGDAIGAGALCRYTYTPVVVELDGEETELYGEVTEKIAKMLAVQEFSEDGDDDSPLGMLLRKRANILGHARAKLPALRDQMMKRRSEWFQLLYCAEGRHPLADGEYGDPHEPSQLQQAVRLAGENLRMASASYTSETPREKRRELLRRFSSGDDLQVLLSMRCLDEGVDVPAARTAYLLASSSNPRQFIQRRGRVLRRAPGKEYADIVDFIVIPPEQTSELHRETERRLVARELARVTEFARLAENEADTLDILRPLRLRFGLLDT</sequence>
<dbReference type="SMART" id="SM00490">
    <property type="entry name" value="HELICc"/>
    <property type="match status" value="1"/>
</dbReference>
<evidence type="ECO:0000313" key="7">
    <source>
        <dbReference type="EMBL" id="MQS14748.1"/>
    </source>
</evidence>
<evidence type="ECO:0000259" key="6">
    <source>
        <dbReference type="PROSITE" id="PS51194"/>
    </source>
</evidence>
<dbReference type="EMBL" id="WBOF01000001">
    <property type="protein sequence ID" value="MQS14748.1"/>
    <property type="molecule type" value="Genomic_DNA"/>
</dbReference>
<dbReference type="Pfam" id="PF04851">
    <property type="entry name" value="ResIII"/>
    <property type="match status" value="1"/>
</dbReference>
<proteinExistence type="predicted"/>
<comment type="caution">
    <text evidence="7">The sequence shown here is derived from an EMBL/GenBank/DDBJ whole genome shotgun (WGS) entry which is preliminary data.</text>
</comment>
<evidence type="ECO:0000256" key="3">
    <source>
        <dbReference type="ARBA" id="ARBA00022806"/>
    </source>
</evidence>
<dbReference type="GO" id="GO:0016787">
    <property type="term" value="F:hydrolase activity"/>
    <property type="evidence" value="ECO:0007669"/>
    <property type="project" value="UniProtKB-KW"/>
</dbReference>
<evidence type="ECO:0000256" key="4">
    <source>
        <dbReference type="ARBA" id="ARBA00022840"/>
    </source>
</evidence>